<keyword evidence="2" id="KW-0408">Iron</keyword>
<organism evidence="5 6">
    <name type="scientific">Amedibacillus dolichus CAG:375</name>
    <dbReference type="NCBI Taxonomy" id="1263076"/>
    <lineage>
        <taxon>Bacteria</taxon>
        <taxon>Bacillati</taxon>
        <taxon>Bacillota</taxon>
        <taxon>Erysipelotrichia</taxon>
        <taxon>Erysipelotrichales</taxon>
        <taxon>Erysipelotrichaceae</taxon>
        <taxon>Amedibacillus</taxon>
    </lineage>
</organism>
<dbReference type="Gene3D" id="3.30.70.20">
    <property type="match status" value="1"/>
</dbReference>
<keyword evidence="1" id="KW-0479">Metal-binding</keyword>
<evidence type="ECO:0000259" key="4">
    <source>
        <dbReference type="PROSITE" id="PS51379"/>
    </source>
</evidence>
<dbReference type="InterPro" id="IPR017896">
    <property type="entry name" value="4Fe4S_Fe-S-bd"/>
</dbReference>
<evidence type="ECO:0000313" key="6">
    <source>
        <dbReference type="Proteomes" id="UP000018093"/>
    </source>
</evidence>
<dbReference type="InterPro" id="IPR052977">
    <property type="entry name" value="Polyferredoxin-like_ET"/>
</dbReference>
<dbReference type="SUPFAM" id="SSF54862">
    <property type="entry name" value="4Fe-4S ferredoxins"/>
    <property type="match status" value="1"/>
</dbReference>
<dbReference type="GO" id="GO:0046872">
    <property type="term" value="F:metal ion binding"/>
    <property type="evidence" value="ECO:0007669"/>
    <property type="project" value="UniProtKB-KW"/>
</dbReference>
<dbReference type="InterPro" id="IPR007525">
    <property type="entry name" value="FrhB_FdhB_C"/>
</dbReference>
<dbReference type="Proteomes" id="UP000018093">
    <property type="component" value="Unassembled WGS sequence"/>
</dbReference>
<dbReference type="GO" id="GO:0051536">
    <property type="term" value="F:iron-sulfur cluster binding"/>
    <property type="evidence" value="ECO:0007669"/>
    <property type="project" value="UniProtKB-KW"/>
</dbReference>
<feature type="domain" description="4Fe-4S ferredoxin-type" evidence="4">
    <location>
        <begin position="36"/>
        <end position="65"/>
    </location>
</feature>
<dbReference type="RefSeq" id="WP_022420020.1">
    <property type="nucleotide sequence ID" value="NZ_FR898542.1"/>
</dbReference>
<evidence type="ECO:0000256" key="1">
    <source>
        <dbReference type="ARBA" id="ARBA00022723"/>
    </source>
</evidence>
<reference evidence="5" key="1">
    <citation type="submission" date="2012-11" db="EMBL/GenBank/DDBJ databases">
        <title>Dependencies among metagenomic species, viruses, plasmids and units of genetic variation.</title>
        <authorList>
            <person name="Nielsen H.B."/>
            <person name="Almeida M."/>
            <person name="Juncker A.S."/>
            <person name="Rasmussen S."/>
            <person name="Li J."/>
            <person name="Sunagawa S."/>
            <person name="Plichta D."/>
            <person name="Gautier L."/>
            <person name="Le Chatelier E."/>
            <person name="Peletier E."/>
            <person name="Bonde I."/>
            <person name="Nielsen T."/>
            <person name="Manichanh C."/>
            <person name="Arumugam M."/>
            <person name="Batto J."/>
            <person name="Santos M.B.Q.D."/>
            <person name="Blom N."/>
            <person name="Borruel N."/>
            <person name="Burgdorf K.S."/>
            <person name="Boumezbeur F."/>
            <person name="Casellas F."/>
            <person name="Dore J."/>
            <person name="Guarner F."/>
            <person name="Hansen T."/>
            <person name="Hildebrand F."/>
            <person name="Kaas R.S."/>
            <person name="Kennedy S."/>
            <person name="Kristiansen K."/>
            <person name="Kultima J.R."/>
            <person name="Leonard P."/>
            <person name="Levenez F."/>
            <person name="Lund O."/>
            <person name="Moumen B."/>
            <person name="Le Paslier D."/>
            <person name="Pons N."/>
            <person name="Pedersen O."/>
            <person name="Prifti E."/>
            <person name="Qin J."/>
            <person name="Raes J."/>
            <person name="Tap J."/>
            <person name="Tims S."/>
            <person name="Ussery D.W."/>
            <person name="Yamada T."/>
            <person name="MetaHit consortium"/>
            <person name="Renault P."/>
            <person name="Sicheritz-Ponten T."/>
            <person name="Bork P."/>
            <person name="Wang J."/>
            <person name="Brunak S."/>
            <person name="Ehrlich S.D."/>
        </authorList>
    </citation>
    <scope>NUCLEOTIDE SEQUENCE [LARGE SCALE GENOMIC DNA]</scope>
</reference>
<sequence>MNNVSKIGLQCVGCRSCEQSCPKQCIKMEENIEGFIYPNIDTELCINCGICLNVCPVENEELHRNQPFEVWAWKNKNEVDIMRSASGGAADSAAKTILENGGVVYGAAYDNELTVTHVEIDNDKNRYRLQSSKYVQSDLKNTYSLVKKNLSEGKIVLYTGTPCQISGLYAYLGGDKENLYTLDLICHGVPSPKLFKKYIEYQGKKIGEEIVSFNFRSKDKRGWGTQYLLKTKTKTKTKALSLDRYGKHFMEGDCYRECCYQCSYANISRVGDLTVGDFWGIAKSHPDFNSPKGVSSVFINTEKGQALFEQMKEFAYIEQATLEEGMLKQGNLIKPSNRLKCRNDFYKNIDENDFIDKLDVGLQMKERLKAVLPVEVIRLLKNRK</sequence>
<evidence type="ECO:0000256" key="2">
    <source>
        <dbReference type="ARBA" id="ARBA00023004"/>
    </source>
</evidence>
<feature type="domain" description="4Fe-4S ferredoxin-type" evidence="4">
    <location>
        <begin position="2"/>
        <end position="31"/>
    </location>
</feature>
<dbReference type="PROSITE" id="PS51379">
    <property type="entry name" value="4FE4S_FER_2"/>
    <property type="match status" value="2"/>
</dbReference>
<dbReference type="PROSITE" id="PS00198">
    <property type="entry name" value="4FE4S_FER_1"/>
    <property type="match status" value="2"/>
</dbReference>
<dbReference type="PANTHER" id="PTHR43193">
    <property type="match status" value="1"/>
</dbReference>
<gene>
    <name evidence="5" type="ORF">BN631_00506</name>
</gene>
<comment type="caution">
    <text evidence="5">The sequence shown here is derived from an EMBL/GenBank/DDBJ whole genome shotgun (WGS) entry which is preliminary data.</text>
</comment>
<dbReference type="PANTHER" id="PTHR43193:SF2">
    <property type="entry name" value="POLYFERREDOXIN PROTEIN FWDF"/>
    <property type="match status" value="1"/>
</dbReference>
<dbReference type="AlphaFoldDB" id="R7G918"/>
<dbReference type="EMBL" id="CBIN010000314">
    <property type="protein sequence ID" value="CDE23874.1"/>
    <property type="molecule type" value="Genomic_DNA"/>
</dbReference>
<proteinExistence type="predicted"/>
<dbReference type="Pfam" id="PF12838">
    <property type="entry name" value="Fer4_7"/>
    <property type="match status" value="1"/>
</dbReference>
<dbReference type="InterPro" id="IPR017900">
    <property type="entry name" value="4Fe4S_Fe_S_CS"/>
</dbReference>
<keyword evidence="3" id="KW-0411">Iron-sulfur</keyword>
<name>R7G918_9FIRM</name>
<evidence type="ECO:0000256" key="3">
    <source>
        <dbReference type="ARBA" id="ARBA00023014"/>
    </source>
</evidence>
<dbReference type="Pfam" id="PF04432">
    <property type="entry name" value="FrhB_FdhB_C"/>
    <property type="match status" value="1"/>
</dbReference>
<protein>
    <recommendedName>
        <fullName evidence="4">4Fe-4S ferredoxin-type domain-containing protein</fullName>
    </recommendedName>
</protein>
<accession>R7G918</accession>
<evidence type="ECO:0000313" key="5">
    <source>
        <dbReference type="EMBL" id="CDE23874.1"/>
    </source>
</evidence>